<sequence length="42" mass="5081">MSEMLADTVTESNVDFELCPKFEKTFSILGKKWEWTDYRRFT</sequence>
<evidence type="ECO:0000313" key="1">
    <source>
        <dbReference type="EMBL" id="POD88651.1"/>
    </source>
</evidence>
<protein>
    <submittedName>
        <fullName evidence="1">Uncharacterized protein</fullName>
    </submittedName>
</protein>
<reference evidence="1 2" key="1">
    <citation type="submission" date="2017-06" db="EMBL/GenBank/DDBJ databases">
        <title>Genome sequence of Lactobacillus plantarum subsp. plantarum strain SRCM101258.</title>
        <authorList>
            <person name="Cho S.H."/>
        </authorList>
    </citation>
    <scope>NUCLEOTIDE SEQUENCE [LARGE SCALE GENOMIC DNA]</scope>
    <source>
        <strain evidence="1 2">SRCM101258</strain>
    </source>
</reference>
<dbReference type="Proteomes" id="UP000236990">
    <property type="component" value="Unassembled WGS sequence"/>
</dbReference>
<comment type="caution">
    <text evidence="1">The sequence shown here is derived from an EMBL/GenBank/DDBJ whole genome shotgun (WGS) entry which is preliminary data.</text>
</comment>
<dbReference type="AlphaFoldDB" id="A0A2S3U986"/>
<dbReference type="EMBL" id="NKCZ01000067">
    <property type="protein sequence ID" value="POD88651.1"/>
    <property type="molecule type" value="Genomic_DNA"/>
</dbReference>
<accession>A0A2S3U986</accession>
<evidence type="ECO:0000313" key="2">
    <source>
        <dbReference type="Proteomes" id="UP000236990"/>
    </source>
</evidence>
<gene>
    <name evidence="1" type="ORF">S101258_00609</name>
</gene>
<proteinExistence type="predicted"/>
<organism evidence="1 2">
    <name type="scientific">Lactiplantibacillus plantarum subsp. plantarum</name>
    <dbReference type="NCBI Taxonomy" id="337330"/>
    <lineage>
        <taxon>Bacteria</taxon>
        <taxon>Bacillati</taxon>
        <taxon>Bacillota</taxon>
        <taxon>Bacilli</taxon>
        <taxon>Lactobacillales</taxon>
        <taxon>Lactobacillaceae</taxon>
        <taxon>Lactiplantibacillus</taxon>
    </lineage>
</organism>
<name>A0A2S3U986_LACPN</name>